<evidence type="ECO:0000313" key="2">
    <source>
        <dbReference type="Proteomes" id="UP000194546"/>
    </source>
</evidence>
<proteinExistence type="predicted"/>
<name>A0A242MST1_CABSO</name>
<sequence length="49" mass="5226">MQSMPYISVAPLFNPDGRRTPALSSVPLPVLIWVPAGGNGTFVLNTVLM</sequence>
<dbReference type="AlphaFoldDB" id="A0A242MST1"/>
<evidence type="ECO:0000313" key="1">
    <source>
        <dbReference type="EMBL" id="OTP74444.1"/>
    </source>
</evidence>
<comment type="caution">
    <text evidence="1">The sequence shown here is derived from an EMBL/GenBank/DDBJ whole genome shotgun (WGS) entry which is preliminary data.</text>
</comment>
<reference evidence="1 2" key="1">
    <citation type="submission" date="2017-03" db="EMBL/GenBank/DDBJ databases">
        <title>Genome analysis of strain PAMC 26510.</title>
        <authorList>
            <person name="Oh H.-M."/>
            <person name="Yang J.-A."/>
        </authorList>
    </citation>
    <scope>NUCLEOTIDE SEQUENCE [LARGE SCALE GENOMIC DNA]</scope>
    <source>
        <strain evidence="1 2">PAMC 26510</strain>
    </source>
</reference>
<gene>
    <name evidence="1" type="ORF">PAMC26510_16520</name>
</gene>
<accession>A0A242MST1</accession>
<dbReference type="EMBL" id="NBTY01000085">
    <property type="protein sequence ID" value="OTP74444.1"/>
    <property type="molecule type" value="Genomic_DNA"/>
</dbReference>
<dbReference type="Proteomes" id="UP000194546">
    <property type="component" value="Unassembled WGS sequence"/>
</dbReference>
<protein>
    <submittedName>
        <fullName evidence="1">Uncharacterized protein</fullName>
    </submittedName>
</protein>
<organism evidence="1 2">
    <name type="scientific">Caballeronia sordidicola</name>
    <name type="common">Burkholderia sordidicola</name>
    <dbReference type="NCBI Taxonomy" id="196367"/>
    <lineage>
        <taxon>Bacteria</taxon>
        <taxon>Pseudomonadati</taxon>
        <taxon>Pseudomonadota</taxon>
        <taxon>Betaproteobacteria</taxon>
        <taxon>Burkholderiales</taxon>
        <taxon>Burkholderiaceae</taxon>
        <taxon>Caballeronia</taxon>
    </lineage>
</organism>